<protein>
    <submittedName>
        <fullName evidence="10">Preprotein translocase subunit SecE</fullName>
    </submittedName>
</protein>
<evidence type="ECO:0000313" key="10">
    <source>
        <dbReference type="EMBL" id="AEH39624.1"/>
    </source>
</evidence>
<keyword evidence="5" id="KW-0653">Protein transport</keyword>
<evidence type="ECO:0000256" key="4">
    <source>
        <dbReference type="ARBA" id="ARBA00022692"/>
    </source>
</evidence>
<evidence type="ECO:0000256" key="9">
    <source>
        <dbReference type="SAM" id="Phobius"/>
    </source>
</evidence>
<evidence type="ECO:0000256" key="6">
    <source>
        <dbReference type="ARBA" id="ARBA00022989"/>
    </source>
</evidence>
<dbReference type="OrthoDB" id="9806365at2"/>
<dbReference type="Gene3D" id="1.20.5.1030">
    <property type="entry name" value="Preprotein translocase secy subunit"/>
    <property type="match status" value="1"/>
</dbReference>
<evidence type="ECO:0000313" key="11">
    <source>
        <dbReference type="Proteomes" id="UP000006811"/>
    </source>
</evidence>
<comment type="subcellular location">
    <subcellularLocation>
        <location evidence="1">Membrane</location>
    </subcellularLocation>
</comment>
<sequence length="132" mass="15663">MYIQKIYKKYIYRHIEKIKWCSIILIFILILSNYSFENKMNSTKIKSIIYGALTVLCISSIFFFTKIGKKYLIFLQESKNELKNIIIPKKIDSLKTTLIVIIITALLSLMLWILDNFFNAFNIMDYSVEVIR</sequence>
<dbReference type="GO" id="GO:0006886">
    <property type="term" value="P:intracellular protein transport"/>
    <property type="evidence" value="ECO:0007669"/>
    <property type="project" value="InterPro"/>
</dbReference>
<dbReference type="NCBIfam" id="TIGR00964">
    <property type="entry name" value="secE_bact"/>
    <property type="match status" value="1"/>
</dbReference>
<feature type="transmembrane region" description="Helical" evidence="9">
    <location>
        <begin position="48"/>
        <end position="65"/>
    </location>
</feature>
<feature type="transmembrane region" description="Helical" evidence="9">
    <location>
        <begin position="20"/>
        <end position="36"/>
    </location>
</feature>
<dbReference type="PANTHER" id="PTHR33910:SF1">
    <property type="entry name" value="PROTEIN TRANSLOCASE SUBUNIT SECE"/>
    <property type="match status" value="1"/>
</dbReference>
<keyword evidence="6 9" id="KW-1133">Transmembrane helix</keyword>
<dbReference type="InterPro" id="IPR001901">
    <property type="entry name" value="Translocase_SecE/Sec61-g"/>
</dbReference>
<dbReference type="Proteomes" id="UP000006811">
    <property type="component" value="Chromosome"/>
</dbReference>
<dbReference type="GO" id="GO:0043952">
    <property type="term" value="P:protein transport by the Sec complex"/>
    <property type="evidence" value="ECO:0007669"/>
    <property type="project" value="TreeGrafter"/>
</dbReference>
<dbReference type="GO" id="GO:0005886">
    <property type="term" value="C:plasma membrane"/>
    <property type="evidence" value="ECO:0007669"/>
    <property type="project" value="TreeGrafter"/>
</dbReference>
<reference evidence="10 11" key="1">
    <citation type="journal article" date="2011" name="Appl. Environ. Microbiol.">
        <title>The genome of Buchnera aphidicola from the aphid Cinara tujafilina provides new clues about the evolutionary history of metabolic losses in bacterial endosymbionts.</title>
        <authorList>
            <person name="Lamelas A."/>
            <person name="Gosalbes M.J."/>
            <person name="Moya A."/>
            <person name="Latorre A."/>
        </authorList>
    </citation>
    <scope>NUCLEOTIDE SEQUENCE [LARGE SCALE GENOMIC DNA]</scope>
    <source>
        <strain evidence="11">Cinara tujafilina</strain>
    </source>
</reference>
<dbReference type="InterPro" id="IPR038379">
    <property type="entry name" value="SecE_sf"/>
</dbReference>
<dbReference type="PANTHER" id="PTHR33910">
    <property type="entry name" value="PROTEIN TRANSLOCASE SUBUNIT SECE"/>
    <property type="match status" value="1"/>
</dbReference>
<dbReference type="InterPro" id="IPR005807">
    <property type="entry name" value="SecE_bac"/>
</dbReference>
<accession>F7WYX4</accession>
<dbReference type="GO" id="GO:0006605">
    <property type="term" value="P:protein targeting"/>
    <property type="evidence" value="ECO:0007669"/>
    <property type="project" value="InterPro"/>
</dbReference>
<evidence type="ECO:0000256" key="2">
    <source>
        <dbReference type="ARBA" id="ARBA00022448"/>
    </source>
</evidence>
<keyword evidence="3" id="KW-1003">Cell membrane</keyword>
<dbReference type="EMBL" id="CP001817">
    <property type="protein sequence ID" value="AEH39624.1"/>
    <property type="molecule type" value="Genomic_DNA"/>
</dbReference>
<organism evidence="10 11">
    <name type="scientific">Buchnera aphidicola</name>
    <name type="common">Cinara tujafilina</name>
    <dbReference type="NCBI Taxonomy" id="261317"/>
    <lineage>
        <taxon>Bacteria</taxon>
        <taxon>Pseudomonadati</taxon>
        <taxon>Pseudomonadota</taxon>
        <taxon>Gammaproteobacteria</taxon>
        <taxon>Enterobacterales</taxon>
        <taxon>Erwiniaceae</taxon>
        <taxon>Buchnera</taxon>
    </lineage>
</organism>
<keyword evidence="8 9" id="KW-0472">Membrane</keyword>
<dbReference type="Pfam" id="PF00584">
    <property type="entry name" value="SecE"/>
    <property type="match status" value="1"/>
</dbReference>
<dbReference type="KEGG" id="baj:BCTU_025"/>
<evidence type="ECO:0000256" key="8">
    <source>
        <dbReference type="ARBA" id="ARBA00023136"/>
    </source>
</evidence>
<feature type="transmembrane region" description="Helical" evidence="9">
    <location>
        <begin position="96"/>
        <end position="114"/>
    </location>
</feature>
<gene>
    <name evidence="10" type="primary">secE</name>
    <name evidence="10" type="ORF">BCTU_025</name>
</gene>
<evidence type="ECO:0000256" key="3">
    <source>
        <dbReference type="ARBA" id="ARBA00022475"/>
    </source>
</evidence>
<dbReference type="eggNOG" id="COG0690">
    <property type="taxonomic scope" value="Bacteria"/>
</dbReference>
<keyword evidence="4 9" id="KW-0812">Transmembrane</keyword>
<dbReference type="GO" id="GO:0009306">
    <property type="term" value="P:protein secretion"/>
    <property type="evidence" value="ECO:0007669"/>
    <property type="project" value="InterPro"/>
</dbReference>
<name>F7WYX4_9GAMM</name>
<evidence type="ECO:0000256" key="7">
    <source>
        <dbReference type="ARBA" id="ARBA00023010"/>
    </source>
</evidence>
<dbReference type="GO" id="GO:0008320">
    <property type="term" value="F:protein transmembrane transporter activity"/>
    <property type="evidence" value="ECO:0007669"/>
    <property type="project" value="InterPro"/>
</dbReference>
<dbReference type="STRING" id="261317.BCTU_025"/>
<proteinExistence type="predicted"/>
<evidence type="ECO:0000256" key="1">
    <source>
        <dbReference type="ARBA" id="ARBA00004370"/>
    </source>
</evidence>
<dbReference type="HOGENOM" id="CLU_113663_0_1_6"/>
<keyword evidence="7" id="KW-0811">Translocation</keyword>
<keyword evidence="2" id="KW-0813">Transport</keyword>
<evidence type="ECO:0000256" key="5">
    <source>
        <dbReference type="ARBA" id="ARBA00022927"/>
    </source>
</evidence>
<dbReference type="AlphaFoldDB" id="F7WYX4"/>
<keyword evidence="11" id="KW-1185">Reference proteome</keyword>